<dbReference type="InterPro" id="IPR002711">
    <property type="entry name" value="HNH"/>
</dbReference>
<comment type="similarity">
    <text evidence="1">Belongs to the Rv1128c/1148c/1588c/1702c/1945/3466 family.</text>
</comment>
<dbReference type="Pfam" id="PF02720">
    <property type="entry name" value="DUF222"/>
    <property type="match status" value="1"/>
</dbReference>
<dbReference type="InterPro" id="IPR003615">
    <property type="entry name" value="HNH_nuc"/>
</dbReference>
<feature type="domain" description="HNH nuclease" evidence="2">
    <location>
        <begin position="324"/>
        <end position="375"/>
    </location>
</feature>
<accession>A0ABX6SYR1</accession>
<name>A0ABX6SYR1_9ACTN</name>
<evidence type="ECO:0000256" key="1">
    <source>
        <dbReference type="ARBA" id="ARBA00023450"/>
    </source>
</evidence>
<evidence type="ECO:0000313" key="3">
    <source>
        <dbReference type="EMBL" id="QNL95574.1"/>
    </source>
</evidence>
<proteinExistence type="inferred from homology"/>
<dbReference type="EMBL" id="CP060587">
    <property type="protein sequence ID" value="QNL95574.1"/>
    <property type="molecule type" value="Genomic_DNA"/>
</dbReference>
<dbReference type="CDD" id="cd00085">
    <property type="entry name" value="HNHc"/>
    <property type="match status" value="1"/>
</dbReference>
<dbReference type="SMART" id="SM00507">
    <property type="entry name" value="HNHc"/>
    <property type="match status" value="1"/>
</dbReference>
<keyword evidence="4" id="KW-1185">Reference proteome</keyword>
<dbReference type="InterPro" id="IPR003870">
    <property type="entry name" value="DUF222"/>
</dbReference>
<protein>
    <submittedName>
        <fullName evidence="3">DUF222 domain-containing protein</fullName>
    </submittedName>
</protein>
<dbReference type="Pfam" id="PF01844">
    <property type="entry name" value="HNH"/>
    <property type="match status" value="1"/>
</dbReference>
<evidence type="ECO:0000259" key="2">
    <source>
        <dbReference type="SMART" id="SM00507"/>
    </source>
</evidence>
<organism evidence="3 4">
    <name type="scientific">Aeromicrobium senzhongii</name>
    <dbReference type="NCBI Taxonomy" id="2663859"/>
    <lineage>
        <taxon>Bacteria</taxon>
        <taxon>Bacillati</taxon>
        <taxon>Actinomycetota</taxon>
        <taxon>Actinomycetes</taxon>
        <taxon>Propionibacteriales</taxon>
        <taxon>Nocardioidaceae</taxon>
        <taxon>Aeromicrobium</taxon>
    </lineage>
</organism>
<reference evidence="3 4" key="1">
    <citation type="submission" date="2020-08" db="EMBL/GenBank/DDBJ databases">
        <title>Novel species in genus Aeromicrobium.</title>
        <authorList>
            <person name="Zhang G."/>
        </authorList>
    </citation>
    <scope>NUCLEOTIDE SEQUENCE [LARGE SCALE GENOMIC DNA]</scope>
    <source>
        <strain evidence="4">zg-629</strain>
    </source>
</reference>
<dbReference type="RefSeq" id="WP_154595185.1">
    <property type="nucleotide sequence ID" value="NZ_CP060587.1"/>
</dbReference>
<gene>
    <name evidence="3" type="ORF">H9L21_06590</name>
</gene>
<dbReference type="Proteomes" id="UP000515871">
    <property type="component" value="Chromosome"/>
</dbReference>
<evidence type="ECO:0000313" key="4">
    <source>
        <dbReference type="Proteomes" id="UP000515871"/>
    </source>
</evidence>
<sequence>MTSTTAPGDTVIALMRDAAHAVRSVTATKADELRALVAARDAINAAISEGLLEMEETAAHRDEDAATIQTWARRELRFDGAETRARLRSARTMRRLPDVAEHHRHGRVSAAHVRVFDFSVRHVGESETRELEGALLEVARSAEPAELKQVVRRFKAVVHPEALDDAWLRGMDRRDLQVHQVEDGWHVHGFLPIQTGARLHAVLASASVPTEAYDDRTAAQRRVDALDDLLARVLAEGLPTDGTLTPQLHVIVEAGTLREALAPGAQSSFAEGEPATLVGFGMIGANLLRHLACGATLTPVLVEKIEPNLQILDIGRAERFATRRQRHAIWLRQGGECATEGCRNSIDHIHHEIPWSLGGPTDLGAMTGRCAVCHTHVHARDGTIRRVA</sequence>